<keyword evidence="6" id="KW-1185">Reference proteome</keyword>
<dbReference type="Gene3D" id="1.20.5.170">
    <property type="match status" value="1"/>
</dbReference>
<dbReference type="AlphaFoldDB" id="A0A834YI04"/>
<keyword evidence="2" id="KW-0067">ATP-binding</keyword>
<dbReference type="GO" id="GO:0015630">
    <property type="term" value="C:microtubule cytoskeleton"/>
    <property type="evidence" value="ECO:0007669"/>
    <property type="project" value="TreeGrafter"/>
</dbReference>
<dbReference type="InterPro" id="IPR001752">
    <property type="entry name" value="Kinesin_motor_dom"/>
</dbReference>
<dbReference type="SMART" id="SM00129">
    <property type="entry name" value="KISc"/>
    <property type="match status" value="1"/>
</dbReference>
<keyword evidence="1 2" id="KW-0505">Motor protein</keyword>
<dbReference type="InterPro" id="IPR027640">
    <property type="entry name" value="Kinesin-like_fam"/>
</dbReference>
<dbReference type="InterPro" id="IPR027417">
    <property type="entry name" value="P-loop_NTPase"/>
</dbReference>
<comment type="caution">
    <text evidence="5">The sequence shown here is derived from an EMBL/GenBank/DDBJ whole genome shotgun (WGS) entry which is preliminary data.</text>
</comment>
<protein>
    <recommendedName>
        <fullName evidence="4">Kinesin motor domain-containing protein</fullName>
    </recommendedName>
</protein>
<keyword evidence="2" id="KW-0547">Nucleotide-binding</keyword>
<dbReference type="GO" id="GO:0008017">
    <property type="term" value="F:microtubule binding"/>
    <property type="evidence" value="ECO:0007669"/>
    <property type="project" value="InterPro"/>
</dbReference>
<feature type="binding site" evidence="2">
    <location>
        <begin position="239"/>
        <end position="246"/>
    </location>
    <ligand>
        <name>ATP</name>
        <dbReference type="ChEBI" id="CHEBI:30616"/>
    </ligand>
</feature>
<dbReference type="Pfam" id="PF16796">
    <property type="entry name" value="Microtub_bd"/>
    <property type="match status" value="1"/>
</dbReference>
<proteinExistence type="inferred from homology"/>
<dbReference type="GO" id="GO:0003777">
    <property type="term" value="F:microtubule motor activity"/>
    <property type="evidence" value="ECO:0007669"/>
    <property type="project" value="InterPro"/>
</dbReference>
<dbReference type="Proteomes" id="UP000655225">
    <property type="component" value="Unassembled WGS sequence"/>
</dbReference>
<evidence type="ECO:0000313" key="6">
    <source>
        <dbReference type="Proteomes" id="UP000655225"/>
    </source>
</evidence>
<dbReference type="Gene3D" id="3.40.850.10">
    <property type="entry name" value="Kinesin motor domain"/>
    <property type="match status" value="1"/>
</dbReference>
<keyword evidence="3" id="KW-0175">Coiled coil</keyword>
<evidence type="ECO:0000256" key="2">
    <source>
        <dbReference type="PROSITE-ProRule" id="PRU00283"/>
    </source>
</evidence>
<dbReference type="GO" id="GO:0007018">
    <property type="term" value="P:microtubule-based movement"/>
    <property type="evidence" value="ECO:0007669"/>
    <property type="project" value="InterPro"/>
</dbReference>
<accession>A0A834YI04</accession>
<feature type="domain" description="Kinesin motor" evidence="4">
    <location>
        <begin position="155"/>
        <end position="320"/>
    </location>
</feature>
<gene>
    <name evidence="5" type="ORF">HHK36_027719</name>
</gene>
<dbReference type="PANTHER" id="PTHR47972:SF14">
    <property type="entry name" value="KINESIN-LIKE PROTEIN KIN-14J"/>
    <property type="match status" value="1"/>
</dbReference>
<dbReference type="InterPro" id="IPR036961">
    <property type="entry name" value="Kinesin_motor_dom_sf"/>
</dbReference>
<dbReference type="PANTHER" id="PTHR47972">
    <property type="entry name" value="KINESIN-LIKE PROTEIN KLP-3"/>
    <property type="match status" value="1"/>
</dbReference>
<organism evidence="5 6">
    <name type="scientific">Tetracentron sinense</name>
    <name type="common">Spur-leaf</name>
    <dbReference type="NCBI Taxonomy" id="13715"/>
    <lineage>
        <taxon>Eukaryota</taxon>
        <taxon>Viridiplantae</taxon>
        <taxon>Streptophyta</taxon>
        <taxon>Embryophyta</taxon>
        <taxon>Tracheophyta</taxon>
        <taxon>Spermatophyta</taxon>
        <taxon>Magnoliopsida</taxon>
        <taxon>Trochodendrales</taxon>
        <taxon>Trochodendraceae</taxon>
        <taxon>Tetracentron</taxon>
    </lineage>
</organism>
<dbReference type="OMA" id="SPKRYPY"/>
<evidence type="ECO:0000256" key="1">
    <source>
        <dbReference type="ARBA" id="ARBA00023175"/>
    </source>
</evidence>
<evidence type="ECO:0000313" key="5">
    <source>
        <dbReference type="EMBL" id="KAF8380237.1"/>
    </source>
</evidence>
<dbReference type="FunFam" id="3.40.850.10:FF:000111">
    <property type="entry name" value="p-loop nucleoside triphosphate hydrolase superfamily protein with CH (Calponin Homology) domain"/>
    <property type="match status" value="1"/>
</dbReference>
<dbReference type="PROSITE" id="PS50067">
    <property type="entry name" value="KINESIN_MOTOR_2"/>
    <property type="match status" value="1"/>
</dbReference>
<feature type="coiled-coil region" evidence="3">
    <location>
        <begin position="15"/>
        <end position="60"/>
    </location>
</feature>
<evidence type="ECO:0000256" key="3">
    <source>
        <dbReference type="SAM" id="Coils"/>
    </source>
</evidence>
<dbReference type="EMBL" id="JABCRI010000021">
    <property type="protein sequence ID" value="KAF8380237.1"/>
    <property type="molecule type" value="Genomic_DNA"/>
</dbReference>
<comment type="similarity">
    <text evidence="2">Belongs to the TRAFAC class myosin-kinesin ATPase superfamily. Kinesin family.</text>
</comment>
<dbReference type="OrthoDB" id="3176171at2759"/>
<name>A0A834YI04_TETSI</name>
<dbReference type="InterPro" id="IPR031852">
    <property type="entry name" value="Vik1/Cik1_MT-bd"/>
</dbReference>
<reference evidence="5 6" key="1">
    <citation type="submission" date="2020-04" db="EMBL/GenBank/DDBJ databases">
        <title>Plant Genome Project.</title>
        <authorList>
            <person name="Zhang R.-G."/>
        </authorList>
    </citation>
    <scope>NUCLEOTIDE SEQUENCE [LARGE SCALE GENOMIC DNA]</scope>
    <source>
        <strain evidence="5">YNK0</strain>
        <tissue evidence="5">Leaf</tissue>
    </source>
</reference>
<evidence type="ECO:0000259" key="4">
    <source>
        <dbReference type="PROSITE" id="PS50067"/>
    </source>
</evidence>
<sequence length="320" mass="37214">MKEKDHSDLEISVVKQELEIARKTYEERCLQLETHAKEAKVELDERLKELECLLTDSTKKVKELESFSESKCQSWNKKENIYQSFMDFQFGALRELKVASESIKQEILKTQRSYSEEFNHLGAKLKELADAAENYHMVLVENRRLYNEVQDLKGNIRVYCRIRPFLSGQNGKQTTIEYIGENGELVVMNPSKQGKESHRLFKFNKVFGPAATQEEVFLDTQPLIRSILDGYNVCIFAYGQTGSGKTYTMTGPEASSKEDWGVNYRALNDLFHLSQERRSSFMYEVSVQMVEIYNEQVRDLLSSDSSQKRYPSLHFFLCHK</sequence>
<dbReference type="SUPFAM" id="SSF52540">
    <property type="entry name" value="P-loop containing nucleoside triphosphate hydrolases"/>
    <property type="match status" value="1"/>
</dbReference>
<dbReference type="GO" id="GO:0005524">
    <property type="term" value="F:ATP binding"/>
    <property type="evidence" value="ECO:0007669"/>
    <property type="project" value="UniProtKB-UniRule"/>
</dbReference>